<gene>
    <name evidence="2" type="ordered locus">Mmcs_3665</name>
</gene>
<evidence type="ECO:0000256" key="1">
    <source>
        <dbReference type="SAM" id="SignalP"/>
    </source>
</evidence>
<accession>A0A5Q5BN10</accession>
<evidence type="ECO:0000313" key="2">
    <source>
        <dbReference type="EMBL" id="ABG09772.1"/>
    </source>
</evidence>
<dbReference type="KEGG" id="mmc:Mmcs_3665"/>
<feature type="signal peptide" evidence="1">
    <location>
        <begin position="1"/>
        <end position="27"/>
    </location>
</feature>
<feature type="chain" id="PRO_5024380019" description="Secreted protein" evidence="1">
    <location>
        <begin position="28"/>
        <end position="178"/>
    </location>
</feature>
<reference evidence="2" key="1">
    <citation type="submission" date="2006-06" db="EMBL/GenBank/DDBJ databases">
        <title>Complete sequence of chromosome of Mycobacterium sp. MCS.</title>
        <authorList>
            <consortium name="US DOE Joint Genome Institute"/>
            <person name="Copeland A."/>
            <person name="Lucas S."/>
            <person name="Lapidus A."/>
            <person name="Barry K."/>
            <person name="Detter J.C."/>
            <person name="Glavina del Rio T."/>
            <person name="Hammon N."/>
            <person name="Israni S."/>
            <person name="Dalin E."/>
            <person name="Tice H."/>
            <person name="Pitluck S."/>
            <person name="Martinez M."/>
            <person name="Schmutz J."/>
            <person name="Larimer F."/>
            <person name="Land M."/>
            <person name="Hauser L."/>
            <person name="Kyrpides N."/>
            <person name="Kim E."/>
            <person name="Miller C.D."/>
            <person name="Hughes J.E."/>
            <person name="Anderson A.J."/>
            <person name="Sims R.C."/>
            <person name="Richardson P."/>
        </authorList>
    </citation>
    <scope>NUCLEOTIDE SEQUENCE [LARGE SCALE GENOMIC DNA]</scope>
    <source>
        <strain evidence="2">MCS</strain>
    </source>
</reference>
<sequence precursor="true">MRGFDIAVGAAAIALVASVGVATPAAASNFGVELNGTYSVMSDGEWALRNAGPFGMGGAQSFFDQQTVVETWTVTTECVSPIECFGEVKSDRGYTATIRLEDFWLIDHDVPNWLPCPNGTFAPGHQKFILEGVNPARNEFVNNPDFLVGRNVTKSASGACGRNQPVVVEMPVKMQKLS</sequence>
<proteinExistence type="predicted"/>
<organism evidence="2">
    <name type="scientific">Mycobacterium sp. (strain MCS)</name>
    <dbReference type="NCBI Taxonomy" id="164756"/>
    <lineage>
        <taxon>Bacteria</taxon>
        <taxon>Bacillati</taxon>
        <taxon>Actinomycetota</taxon>
        <taxon>Actinomycetes</taxon>
        <taxon>Mycobacteriales</taxon>
        <taxon>Mycobacteriaceae</taxon>
        <taxon>Mycobacterium</taxon>
    </lineage>
</organism>
<dbReference type="AlphaFoldDB" id="A0A5Q5BN10"/>
<protein>
    <recommendedName>
        <fullName evidence="3">Secreted protein</fullName>
    </recommendedName>
</protein>
<dbReference type="EMBL" id="CP000384">
    <property type="protein sequence ID" value="ABG09772.1"/>
    <property type="molecule type" value="Genomic_DNA"/>
</dbReference>
<evidence type="ECO:0008006" key="3">
    <source>
        <dbReference type="Google" id="ProtNLM"/>
    </source>
</evidence>
<keyword evidence="1" id="KW-0732">Signal</keyword>
<name>A0A5Q5BN10_MYCSS</name>